<name>A0A084IKM6_SALHC</name>
<proteinExistence type="predicted"/>
<keyword evidence="3" id="KW-1185">Reference proteome</keyword>
<feature type="transmembrane region" description="Helical" evidence="1">
    <location>
        <begin position="31"/>
        <end position="48"/>
    </location>
</feature>
<feature type="transmembrane region" description="Helical" evidence="1">
    <location>
        <begin position="54"/>
        <end position="71"/>
    </location>
</feature>
<dbReference type="OrthoDB" id="9994958at2"/>
<evidence type="ECO:0000313" key="2">
    <source>
        <dbReference type="EMBL" id="KEZ77260.1"/>
    </source>
</evidence>
<gene>
    <name evidence="2" type="ORF">C41B8_11085</name>
</gene>
<accession>A0A084IKM6</accession>
<keyword evidence="1" id="KW-0812">Transmembrane</keyword>
<evidence type="ECO:0000313" key="3">
    <source>
        <dbReference type="Proteomes" id="UP000028302"/>
    </source>
</evidence>
<keyword evidence="1" id="KW-0472">Membrane</keyword>
<reference evidence="2 3" key="1">
    <citation type="submission" date="2013-03" db="EMBL/GenBank/DDBJ databases">
        <title>Salinisphaera hydrothermalis C41B8 Genome Sequencing.</title>
        <authorList>
            <person name="Li C."/>
            <person name="Lai Q."/>
            <person name="Shao Z."/>
        </authorList>
    </citation>
    <scope>NUCLEOTIDE SEQUENCE [LARGE SCALE GENOMIC DNA]</scope>
    <source>
        <strain evidence="2 3">C41B8</strain>
    </source>
</reference>
<keyword evidence="1" id="KW-1133">Transmembrane helix</keyword>
<evidence type="ECO:0000256" key="1">
    <source>
        <dbReference type="SAM" id="Phobius"/>
    </source>
</evidence>
<dbReference type="AlphaFoldDB" id="A0A084IKM6"/>
<feature type="transmembrane region" description="Helical" evidence="1">
    <location>
        <begin position="6"/>
        <end position="24"/>
    </location>
</feature>
<dbReference type="Proteomes" id="UP000028302">
    <property type="component" value="Unassembled WGS sequence"/>
</dbReference>
<dbReference type="RefSeq" id="WP_037337917.1">
    <property type="nucleotide sequence ID" value="NZ_APNK01000015.1"/>
</dbReference>
<comment type="caution">
    <text evidence="2">The sequence shown here is derived from an EMBL/GenBank/DDBJ whole genome shotgun (WGS) entry which is preliminary data.</text>
</comment>
<protein>
    <submittedName>
        <fullName evidence="2">Uncharacterized protein</fullName>
    </submittedName>
</protein>
<organism evidence="2 3">
    <name type="scientific">Salinisphaera hydrothermalis (strain C41B8)</name>
    <dbReference type="NCBI Taxonomy" id="1304275"/>
    <lineage>
        <taxon>Bacteria</taxon>
        <taxon>Pseudomonadati</taxon>
        <taxon>Pseudomonadota</taxon>
        <taxon>Gammaproteobacteria</taxon>
        <taxon>Salinisphaerales</taxon>
        <taxon>Salinisphaeraceae</taxon>
        <taxon>Salinisphaera</taxon>
    </lineage>
</organism>
<dbReference type="EMBL" id="APNK01000015">
    <property type="protein sequence ID" value="KEZ77260.1"/>
    <property type="molecule type" value="Genomic_DNA"/>
</dbReference>
<sequence>MLLNLLTLGAACALGAFLISLRLGDRGRVQRSGALFVAMLGLLLARLYPQLEVIFGAIAIAAALAYAIPAVRHIRSRRDGREDSNDR</sequence>